<organism evidence="2 3">
    <name type="scientific">Schizophyllum amplum</name>
    <dbReference type="NCBI Taxonomy" id="97359"/>
    <lineage>
        <taxon>Eukaryota</taxon>
        <taxon>Fungi</taxon>
        <taxon>Dikarya</taxon>
        <taxon>Basidiomycota</taxon>
        <taxon>Agaricomycotina</taxon>
        <taxon>Agaricomycetes</taxon>
        <taxon>Agaricomycetidae</taxon>
        <taxon>Agaricales</taxon>
        <taxon>Schizophyllaceae</taxon>
        <taxon>Schizophyllum</taxon>
    </lineage>
</organism>
<feature type="region of interest" description="Disordered" evidence="1">
    <location>
        <begin position="1"/>
        <end position="230"/>
    </location>
</feature>
<feature type="region of interest" description="Disordered" evidence="1">
    <location>
        <begin position="526"/>
        <end position="554"/>
    </location>
</feature>
<feature type="compositionally biased region" description="Basic and acidic residues" evidence="1">
    <location>
        <begin position="41"/>
        <end position="71"/>
    </location>
</feature>
<reference evidence="2 3" key="1">
    <citation type="journal article" date="2019" name="New Phytol.">
        <title>Comparative genomics reveals unique wood-decay strategies and fruiting body development in the Schizophyllaceae.</title>
        <authorList>
            <person name="Almasi E."/>
            <person name="Sahu N."/>
            <person name="Krizsan K."/>
            <person name="Balint B."/>
            <person name="Kovacs G.M."/>
            <person name="Kiss B."/>
            <person name="Cseklye J."/>
            <person name="Drula E."/>
            <person name="Henrissat B."/>
            <person name="Nagy I."/>
            <person name="Chovatia M."/>
            <person name="Adam C."/>
            <person name="LaButti K."/>
            <person name="Lipzen A."/>
            <person name="Riley R."/>
            <person name="Grigoriev I.V."/>
            <person name="Nagy L.G."/>
        </authorList>
    </citation>
    <scope>NUCLEOTIDE SEQUENCE [LARGE SCALE GENOMIC DNA]</scope>
    <source>
        <strain evidence="2 3">NL-1724</strain>
    </source>
</reference>
<accession>A0A550BYW0</accession>
<protein>
    <submittedName>
        <fullName evidence="2">Uncharacterized protein</fullName>
    </submittedName>
</protein>
<evidence type="ECO:0000313" key="3">
    <source>
        <dbReference type="Proteomes" id="UP000320762"/>
    </source>
</evidence>
<feature type="compositionally biased region" description="Basic and acidic residues" evidence="1">
    <location>
        <begin position="151"/>
        <end position="169"/>
    </location>
</feature>
<comment type="caution">
    <text evidence="2">The sequence shown here is derived from an EMBL/GenBank/DDBJ whole genome shotgun (WGS) entry which is preliminary data.</text>
</comment>
<keyword evidence="3" id="KW-1185">Reference proteome</keyword>
<dbReference type="Proteomes" id="UP000320762">
    <property type="component" value="Unassembled WGS sequence"/>
</dbReference>
<feature type="compositionally biased region" description="Basic and acidic residues" evidence="1">
    <location>
        <begin position="81"/>
        <end position="95"/>
    </location>
</feature>
<feature type="compositionally biased region" description="Pro residues" evidence="1">
    <location>
        <begin position="529"/>
        <end position="542"/>
    </location>
</feature>
<name>A0A550BYW0_9AGAR</name>
<dbReference type="EMBL" id="VDMD01000043">
    <property type="protein sequence ID" value="TRM57698.1"/>
    <property type="molecule type" value="Genomic_DNA"/>
</dbReference>
<evidence type="ECO:0000313" key="2">
    <source>
        <dbReference type="EMBL" id="TRM57698.1"/>
    </source>
</evidence>
<proteinExistence type="predicted"/>
<sequence length="581" mass="63128">MPSALTLKVAATSQDERAPSGSTTGDNARTMFKSPWPPRTDGARGREGKEEGDWAGARRPEDTVGDHDSRIVLRGNGMCLTRRDTRTVPDQRKDNEDSEDEGAGQNDAMHQDAVVVTTLEVDASEDDTRGWRTSTPSARAQRAAHPKKARRLDWREDEQREANEHEDGVRPPPRLSLKVDAGTREGEETVGVYEKAGREDDGGEAIEDGQREDGGGMYLEGSDPGPRRGTAGVGAGIERDRGAEAGGHARNEQGVKIGAGQAAGVGCGPRHAGETEFLEALRQVPTGPFVARMMRPFIIRLCATCFTARLGFDEEIVVVWGLLQCDCFTFLRYLLAAFNVAKIALVAPHINFANIQLASPVTAQTIHALSYLVTAFVSNIHPHHRMSSKHPITLALYPQVTWDLFIHATATCCLCASASWLSVAGRRLTSRLFTPTSPQRFEGHRRRIIHDAATVLPLTRGVYVDNTMAYTGDSADVGKRDVPSRSIVDVTLDTIATAFTITVARALMLFTVEAVTGWLCPRHPHPRPRLAPSPSPRPPSSPSPLRTPGRNAPARHQNARLAVLAICGKFCEGGMAGRQED</sequence>
<dbReference type="AlphaFoldDB" id="A0A550BYW0"/>
<evidence type="ECO:0000256" key="1">
    <source>
        <dbReference type="SAM" id="MobiDB-lite"/>
    </source>
</evidence>
<gene>
    <name evidence="2" type="ORF">BD626DRAFT_574190</name>
</gene>